<dbReference type="InterPro" id="IPR020806">
    <property type="entry name" value="PKS_PP-bd"/>
</dbReference>
<comment type="caution">
    <text evidence="5">The sequence shown here is derived from an EMBL/GenBank/DDBJ whole genome shotgun (WGS) entry which is preliminary data.</text>
</comment>
<dbReference type="InterPro" id="IPR001242">
    <property type="entry name" value="Condensation_dom"/>
</dbReference>
<dbReference type="GO" id="GO:0044550">
    <property type="term" value="P:secondary metabolite biosynthetic process"/>
    <property type="evidence" value="ECO:0007669"/>
    <property type="project" value="TreeGrafter"/>
</dbReference>
<name>A0A316DB90_9BACL</name>
<dbReference type="PANTHER" id="PTHR45527:SF1">
    <property type="entry name" value="FATTY ACID SYNTHASE"/>
    <property type="match status" value="1"/>
</dbReference>
<dbReference type="Pfam" id="PF00668">
    <property type="entry name" value="Condensation"/>
    <property type="match status" value="2"/>
</dbReference>
<dbReference type="AlphaFoldDB" id="A0A316DB90"/>
<dbReference type="Gene3D" id="3.30.559.30">
    <property type="entry name" value="Nonribosomal peptide synthetase, condensation domain"/>
    <property type="match status" value="2"/>
</dbReference>
<dbReference type="Proteomes" id="UP000245634">
    <property type="component" value="Unassembled WGS sequence"/>
</dbReference>
<dbReference type="InterPro" id="IPR009081">
    <property type="entry name" value="PP-bd_ACP"/>
</dbReference>
<dbReference type="GO" id="GO:0003824">
    <property type="term" value="F:catalytic activity"/>
    <property type="evidence" value="ECO:0007669"/>
    <property type="project" value="InterPro"/>
</dbReference>
<dbReference type="PROSITE" id="PS50075">
    <property type="entry name" value="CARRIER"/>
    <property type="match status" value="1"/>
</dbReference>
<dbReference type="GO" id="GO:0008610">
    <property type="term" value="P:lipid biosynthetic process"/>
    <property type="evidence" value="ECO:0007669"/>
    <property type="project" value="UniProtKB-ARBA"/>
</dbReference>
<keyword evidence="6" id="KW-1185">Reference proteome</keyword>
<dbReference type="CDD" id="cd19531">
    <property type="entry name" value="LCL_NRPS-like"/>
    <property type="match status" value="1"/>
</dbReference>
<dbReference type="EMBL" id="QGGL01000011">
    <property type="protein sequence ID" value="PWK11294.1"/>
    <property type="molecule type" value="Genomic_DNA"/>
</dbReference>
<evidence type="ECO:0000256" key="2">
    <source>
        <dbReference type="ARBA" id="ARBA00022450"/>
    </source>
</evidence>
<evidence type="ECO:0000256" key="1">
    <source>
        <dbReference type="ARBA" id="ARBA00001957"/>
    </source>
</evidence>
<evidence type="ECO:0000313" key="5">
    <source>
        <dbReference type="EMBL" id="PWK11294.1"/>
    </source>
</evidence>
<dbReference type="SUPFAM" id="SSF52777">
    <property type="entry name" value="CoA-dependent acyltransferases"/>
    <property type="match status" value="4"/>
</dbReference>
<proteinExistence type="predicted"/>
<dbReference type="GO" id="GO:0005737">
    <property type="term" value="C:cytoplasm"/>
    <property type="evidence" value="ECO:0007669"/>
    <property type="project" value="TreeGrafter"/>
</dbReference>
<gene>
    <name evidence="5" type="ORF">C7459_11189</name>
</gene>
<protein>
    <submittedName>
        <fullName evidence="5">Phosphopantetheine binding protein</fullName>
    </submittedName>
</protein>
<dbReference type="InterPro" id="IPR023213">
    <property type="entry name" value="CAT-like_dom_sf"/>
</dbReference>
<dbReference type="PANTHER" id="PTHR45527">
    <property type="entry name" value="NONRIBOSOMAL PEPTIDE SYNTHETASE"/>
    <property type="match status" value="1"/>
</dbReference>
<dbReference type="FunFam" id="1.10.1200.10:FF:000005">
    <property type="entry name" value="Nonribosomal peptide synthetase 1"/>
    <property type="match status" value="1"/>
</dbReference>
<reference evidence="5 6" key="1">
    <citation type="submission" date="2018-05" db="EMBL/GenBank/DDBJ databases">
        <title>Genomic Encyclopedia of Type Strains, Phase IV (KMG-IV): sequencing the most valuable type-strain genomes for metagenomic binning, comparative biology and taxonomic classification.</title>
        <authorList>
            <person name="Goeker M."/>
        </authorList>
    </citation>
    <scope>NUCLEOTIDE SEQUENCE [LARGE SCALE GENOMIC DNA]</scope>
    <source>
        <strain evidence="5 6">DSM 18773</strain>
    </source>
</reference>
<organism evidence="5 6">
    <name type="scientific">Tumebacillus permanentifrigoris</name>
    <dbReference type="NCBI Taxonomy" id="378543"/>
    <lineage>
        <taxon>Bacteria</taxon>
        <taxon>Bacillati</taxon>
        <taxon>Bacillota</taxon>
        <taxon>Bacilli</taxon>
        <taxon>Bacillales</taxon>
        <taxon>Alicyclobacillaceae</taxon>
        <taxon>Tumebacillus</taxon>
    </lineage>
</organism>
<sequence length="1096" mass="124367">MNTSIEGYRLSPQQKRVWNTSRTSQLQMSVLVEGSLQPDLLAEALEELVHREEVLRTVFHKMPGLSIPVQVVLDEVKTAWTVYENVQSPDIERILNELSLTTCDLEKGPLLRAALLSEQPERGIVVLQVPALHADPDSKYLVHEWFRLYEARVQQQQTVSVDAEEEAITYTVISEWLNQLLEDEESDTGRAFWSRQRLDAVPALHVPWQLATENQEQVLKSQRVSGNIWQELARTASQWNVQTQDLVLLAWRTVWQRVSGQSEIVMGLSCDGRTDEGVETALGLMTRYVPLTSHWNEEERVQDAAVRLSRVTLEAYEWQESWSWELTTPKAGTAAERGMFQIGFESRERWSDFEVAGVRVSLLQERGQVEPFEALLSCYMDADGAELTVRTDGRIWPEEAVNQWLFALLEMLEQLSTDSHLRCGELRFWHSSTKDLQAAALRGQAGSLERAEDDGWLYVTEHLENYDLWRPLPDVQVRVVDASGEWVPLGAVGVIEARKQDLADAEWTTLSRGRLWPGGRLERMQEELHRDGELSAPRNEVERGLAAIWSEVLGVEEIDVHDNFFDLGGHSLLATQVVIRMRATYGVEFPMRIVFETKTLEALAQAVERAVGAQTQVSATSYASIPRLPEQALYPLSPSQERLWFSAQLSTSNQFGSGFYYVIEGELHTDCFARAFEALVARHAIMRTTIEVQDGVAYQRLNAGVQPHLHQHDVQELPESEQLAMVRESVLDVWTTPFNLSNESFFRFELYRLSPQKSLLFLCAHHIGYDGWAVRLLIRDLNEYYSAFRRGEDEVKLPEVVPFADAAAWMHQRLADGELQSQLDYWLTQLRDDVQPPSLPGDTGVWARNPLDVRTIEMSSEITARLNQLAQDQGSSLYATVLSGVMAWLSRLSRETLVTVGATLSGRTHPELEEVFGPMINPVAMRTDLSGNPTCAEMVARAAQTSFDAYANQDYPFDLLWQELRKRGAKAASLYSVILIGQNVTDGEIRLNGMRLKPQPLTELLADRVQEAVQRLYGTEEAESSAYELVMSMREVDGGIVLEANYAVAKFRPETVDRFLEQIVQVLEQFSTDPELRLSQLQIEEAVAEDAWEELF</sequence>
<evidence type="ECO:0000256" key="3">
    <source>
        <dbReference type="ARBA" id="ARBA00022553"/>
    </source>
</evidence>
<comment type="cofactor">
    <cofactor evidence="1">
        <name>pantetheine 4'-phosphate</name>
        <dbReference type="ChEBI" id="CHEBI:47942"/>
    </cofactor>
</comment>
<dbReference type="GO" id="GO:0031177">
    <property type="term" value="F:phosphopantetheine binding"/>
    <property type="evidence" value="ECO:0007669"/>
    <property type="project" value="InterPro"/>
</dbReference>
<dbReference type="Gene3D" id="1.10.1200.10">
    <property type="entry name" value="ACP-like"/>
    <property type="match status" value="1"/>
</dbReference>
<accession>A0A316DB90</accession>
<dbReference type="GO" id="GO:0043041">
    <property type="term" value="P:amino acid activation for nonribosomal peptide biosynthetic process"/>
    <property type="evidence" value="ECO:0007669"/>
    <property type="project" value="TreeGrafter"/>
</dbReference>
<dbReference type="SUPFAM" id="SSF47336">
    <property type="entry name" value="ACP-like"/>
    <property type="match status" value="1"/>
</dbReference>
<evidence type="ECO:0000259" key="4">
    <source>
        <dbReference type="PROSITE" id="PS50075"/>
    </source>
</evidence>
<dbReference type="InterPro" id="IPR036736">
    <property type="entry name" value="ACP-like_sf"/>
</dbReference>
<dbReference type="RefSeq" id="WP_109689854.1">
    <property type="nucleotide sequence ID" value="NZ_QGGL01000011.1"/>
</dbReference>
<dbReference type="OrthoDB" id="2667082at2"/>
<dbReference type="Pfam" id="PF00550">
    <property type="entry name" value="PP-binding"/>
    <property type="match status" value="1"/>
</dbReference>
<keyword evidence="2" id="KW-0596">Phosphopantetheine</keyword>
<dbReference type="Gene3D" id="3.30.559.10">
    <property type="entry name" value="Chloramphenicol acetyltransferase-like domain"/>
    <property type="match status" value="2"/>
</dbReference>
<keyword evidence="3" id="KW-0597">Phosphoprotein</keyword>
<dbReference type="SMART" id="SM00823">
    <property type="entry name" value="PKS_PP"/>
    <property type="match status" value="1"/>
</dbReference>
<feature type="domain" description="Carrier" evidence="4">
    <location>
        <begin position="536"/>
        <end position="611"/>
    </location>
</feature>
<evidence type="ECO:0000313" key="6">
    <source>
        <dbReference type="Proteomes" id="UP000245634"/>
    </source>
</evidence>